<dbReference type="Pfam" id="PF00437">
    <property type="entry name" value="T2SSE"/>
    <property type="match status" value="1"/>
</dbReference>
<evidence type="ECO:0000313" key="5">
    <source>
        <dbReference type="Proteomes" id="UP000481109"/>
    </source>
</evidence>
<dbReference type="AlphaFoldDB" id="A0A6G4XGJ2"/>
<evidence type="ECO:0000259" key="3">
    <source>
        <dbReference type="Pfam" id="PF00437"/>
    </source>
</evidence>
<evidence type="ECO:0000256" key="1">
    <source>
        <dbReference type="ARBA" id="ARBA00006611"/>
    </source>
</evidence>
<dbReference type="RefSeq" id="WP_165331276.1">
    <property type="nucleotide sequence ID" value="NZ_JAAKZW010000020.1"/>
</dbReference>
<keyword evidence="5" id="KW-1185">Reference proteome</keyword>
<dbReference type="Gene3D" id="3.30.450.380">
    <property type="match status" value="1"/>
</dbReference>
<dbReference type="EMBL" id="JAAKZW010000020">
    <property type="protein sequence ID" value="NGO75761.1"/>
    <property type="molecule type" value="Genomic_DNA"/>
</dbReference>
<feature type="region of interest" description="Disordered" evidence="2">
    <location>
        <begin position="1"/>
        <end position="84"/>
    </location>
</feature>
<comment type="similarity">
    <text evidence="1">Belongs to the GSP E family.</text>
</comment>
<dbReference type="SUPFAM" id="SSF52540">
    <property type="entry name" value="P-loop containing nucleoside triphosphate hydrolases"/>
    <property type="match status" value="1"/>
</dbReference>
<dbReference type="PANTHER" id="PTHR30486">
    <property type="entry name" value="TWITCHING MOTILITY PROTEIN PILT"/>
    <property type="match status" value="1"/>
</dbReference>
<dbReference type="Proteomes" id="UP000481109">
    <property type="component" value="Unassembled WGS sequence"/>
</dbReference>
<sequence length="522" mass="57212">MADTPHYNGNHAGGHTRLGARLNQHQAAQQPQPPAIQPDAPMRSRPQPAPAPVRKGPGTRRSVPRPAGPADLTAATHLPGALPVDPSVIQDLRLEVAEDLRLERARRGGESLTQQEEEQLADVFAQRRVAAWHATKLTEKQPLTREQLNLVRIEILNLTFRAGALQRILDRPGVQNIDIDLHQMVMFVDEIGQQRQLLSCPFADAQQALDWVNTMASQSGHGERQLAHGSPFVRFRLPDRSRVAASLMASNVAISIRKHGASSWRLKDIEQVGTIDPLMREFLAAAVRARLNIVVCGGMTAGKTSLVRCLAREIPADERLITLETEFELFLDTGQTAAHVVAFEARESNGEGGAGELTIADMLPEVLRYNADRIMVGEVRGKEAEAMMEAMSMGMEGSMCTLHAKKPEEFISRLVLRLGKAGLDVSTSHGLIESAVDLMVFIEKRPYGAKAVTHIWEVDGLGEGHRVVTNPLFAPSKETGRTVPTPYPMTSDRAERLAAAGFDPLLRAHYPQGAWPTDRQAS</sequence>
<dbReference type="CDD" id="cd01130">
    <property type="entry name" value="VirB11-like_ATPase"/>
    <property type="match status" value="1"/>
</dbReference>
<evidence type="ECO:0000256" key="2">
    <source>
        <dbReference type="SAM" id="MobiDB-lite"/>
    </source>
</evidence>
<protein>
    <submittedName>
        <fullName evidence="4">CpaF family protein</fullName>
    </submittedName>
</protein>
<proteinExistence type="inferred from homology"/>
<name>A0A6G4XGJ2_9ACTN</name>
<comment type="caution">
    <text evidence="4">The sequence shown here is derived from an EMBL/GenBank/DDBJ whole genome shotgun (WGS) entry which is preliminary data.</text>
</comment>
<evidence type="ECO:0000313" key="4">
    <source>
        <dbReference type="EMBL" id="NGO75761.1"/>
    </source>
</evidence>
<dbReference type="InterPro" id="IPR050921">
    <property type="entry name" value="T4SS_GSP_E_ATPase"/>
</dbReference>
<reference evidence="4 5" key="1">
    <citation type="submission" date="2020-02" db="EMBL/GenBank/DDBJ databases">
        <title>Whole-genome analyses of novel actinobacteria.</title>
        <authorList>
            <person name="Sahin N."/>
            <person name="Tokatli A."/>
        </authorList>
    </citation>
    <scope>NUCLEOTIDE SEQUENCE [LARGE SCALE GENOMIC DNA]</scope>
    <source>
        <strain evidence="4 5">YC504</strain>
    </source>
</reference>
<dbReference type="PANTHER" id="PTHR30486:SF6">
    <property type="entry name" value="TYPE IV PILUS RETRACTATION ATPASE PILT"/>
    <property type="match status" value="1"/>
</dbReference>
<dbReference type="GO" id="GO:0016887">
    <property type="term" value="F:ATP hydrolysis activity"/>
    <property type="evidence" value="ECO:0007669"/>
    <property type="project" value="InterPro"/>
</dbReference>
<organism evidence="4 5">
    <name type="scientific">Streptomyces mesophilus</name>
    <dbReference type="NCBI Taxonomy" id="1775132"/>
    <lineage>
        <taxon>Bacteria</taxon>
        <taxon>Bacillati</taxon>
        <taxon>Actinomycetota</taxon>
        <taxon>Actinomycetes</taxon>
        <taxon>Kitasatosporales</taxon>
        <taxon>Streptomycetaceae</taxon>
        <taxon>Streptomyces</taxon>
    </lineage>
</organism>
<dbReference type="InterPro" id="IPR027417">
    <property type="entry name" value="P-loop_NTPase"/>
</dbReference>
<dbReference type="Gene3D" id="3.40.50.300">
    <property type="entry name" value="P-loop containing nucleotide triphosphate hydrolases"/>
    <property type="match status" value="1"/>
</dbReference>
<feature type="domain" description="Bacterial type II secretion system protein E" evidence="3">
    <location>
        <begin position="251"/>
        <end position="423"/>
    </location>
</feature>
<accession>A0A6G4XGJ2</accession>
<dbReference type="InterPro" id="IPR001482">
    <property type="entry name" value="T2SS/T4SS_dom"/>
</dbReference>
<gene>
    <name evidence="4" type="ORF">G6045_08750</name>
</gene>